<evidence type="ECO:0000256" key="7">
    <source>
        <dbReference type="SAM" id="MobiDB-lite"/>
    </source>
</evidence>
<dbReference type="InterPro" id="IPR001019">
    <property type="entry name" value="Gprotein_alpha_su"/>
</dbReference>
<dbReference type="GO" id="GO:0005525">
    <property type="term" value="F:GTP binding"/>
    <property type="evidence" value="ECO:0007669"/>
    <property type="project" value="UniProtKB-KW"/>
</dbReference>
<evidence type="ECO:0000256" key="5">
    <source>
        <dbReference type="PIRSR" id="PIRSR601019-1"/>
    </source>
</evidence>
<dbReference type="Gene3D" id="3.40.50.300">
    <property type="entry name" value="P-loop containing nucleotide triphosphate hydrolases"/>
    <property type="match status" value="2"/>
</dbReference>
<dbReference type="GO" id="GO:0031683">
    <property type="term" value="F:G-protein beta/gamma-subunit complex binding"/>
    <property type="evidence" value="ECO:0007669"/>
    <property type="project" value="InterPro"/>
</dbReference>
<evidence type="ECO:0000256" key="2">
    <source>
        <dbReference type="ARBA" id="ARBA00022741"/>
    </source>
</evidence>
<dbReference type="PRINTS" id="PR00318">
    <property type="entry name" value="GPROTEINA"/>
</dbReference>
<protein>
    <submittedName>
        <fullName evidence="8">G-protein alpha subunit</fullName>
    </submittedName>
</protein>
<dbReference type="GO" id="GO:0005737">
    <property type="term" value="C:cytoplasm"/>
    <property type="evidence" value="ECO:0007669"/>
    <property type="project" value="TreeGrafter"/>
</dbReference>
<dbReference type="Pfam" id="PF00503">
    <property type="entry name" value="G-alpha"/>
    <property type="match status" value="1"/>
</dbReference>
<evidence type="ECO:0000256" key="3">
    <source>
        <dbReference type="ARBA" id="ARBA00023134"/>
    </source>
</evidence>
<gene>
    <name evidence="8" type="ORF">BDP27DRAFT_1384779</name>
</gene>
<evidence type="ECO:0000256" key="6">
    <source>
        <dbReference type="PIRSR" id="PIRSR601019-2"/>
    </source>
</evidence>
<evidence type="ECO:0000313" key="8">
    <source>
        <dbReference type="EMBL" id="KAF9064323.1"/>
    </source>
</evidence>
<dbReference type="InterPro" id="IPR011025">
    <property type="entry name" value="GproteinA_insert"/>
</dbReference>
<dbReference type="FunFam" id="3.40.50.300:FF:000692">
    <property type="entry name" value="Guanine nucleotide-binding protein subunit alpha"/>
    <property type="match status" value="1"/>
</dbReference>
<proteinExistence type="predicted"/>
<dbReference type="Proteomes" id="UP000772434">
    <property type="component" value="Unassembled WGS sequence"/>
</dbReference>
<dbReference type="SMART" id="SM00275">
    <property type="entry name" value="G_alpha"/>
    <property type="match status" value="1"/>
</dbReference>
<feature type="compositionally biased region" description="Basic and acidic residues" evidence="7">
    <location>
        <begin position="14"/>
        <end position="37"/>
    </location>
</feature>
<feature type="binding site" evidence="5">
    <location>
        <begin position="431"/>
        <end position="434"/>
    </location>
    <ligand>
        <name>GTP</name>
        <dbReference type="ChEBI" id="CHEBI:37565"/>
    </ligand>
</feature>
<dbReference type="InterPro" id="IPR027417">
    <property type="entry name" value="P-loop_NTPase"/>
</dbReference>
<evidence type="ECO:0000313" key="9">
    <source>
        <dbReference type="Proteomes" id="UP000772434"/>
    </source>
</evidence>
<keyword evidence="2 5" id="KW-0547">Nucleotide-binding</keyword>
<feature type="region of interest" description="Disordered" evidence="7">
    <location>
        <begin position="1"/>
        <end position="37"/>
    </location>
</feature>
<dbReference type="PANTHER" id="PTHR10218:SF360">
    <property type="entry name" value="GUANINE NUCLEOTIDE-BINDING PROTEIN SUBUNIT ALPHA HOMOLOG"/>
    <property type="match status" value="1"/>
</dbReference>
<keyword evidence="1 6" id="KW-0479">Metal-binding</keyword>
<dbReference type="GO" id="GO:0003924">
    <property type="term" value="F:GTPase activity"/>
    <property type="evidence" value="ECO:0007669"/>
    <property type="project" value="InterPro"/>
</dbReference>
<comment type="caution">
    <text evidence="8">The sequence shown here is derived from an EMBL/GenBank/DDBJ whole genome shotgun (WGS) entry which is preliminary data.</text>
</comment>
<dbReference type="OrthoDB" id="5817230at2759"/>
<feature type="binding site" evidence="6">
    <location>
        <position position="334"/>
    </location>
    <ligand>
        <name>Mg(2+)</name>
        <dbReference type="ChEBI" id="CHEBI:18420"/>
    </ligand>
</feature>
<dbReference type="AlphaFoldDB" id="A0A9P5U427"/>
<evidence type="ECO:0000256" key="4">
    <source>
        <dbReference type="ARBA" id="ARBA00023224"/>
    </source>
</evidence>
<keyword evidence="9" id="KW-1185">Reference proteome</keyword>
<dbReference type="SUPFAM" id="SSF52540">
    <property type="entry name" value="P-loop containing nucleoside triphosphate hydrolases"/>
    <property type="match status" value="1"/>
</dbReference>
<accession>A0A9P5U427</accession>
<dbReference type="GO" id="GO:0005834">
    <property type="term" value="C:heterotrimeric G-protein complex"/>
    <property type="evidence" value="ECO:0007669"/>
    <property type="project" value="TreeGrafter"/>
</dbReference>
<dbReference type="EMBL" id="JADNRY010000126">
    <property type="protein sequence ID" value="KAF9064323.1"/>
    <property type="molecule type" value="Genomic_DNA"/>
</dbReference>
<keyword evidence="4" id="KW-0807">Transducer</keyword>
<dbReference type="SUPFAM" id="SSF47895">
    <property type="entry name" value="Transducin (alpha subunit), insertion domain"/>
    <property type="match status" value="1"/>
</dbReference>
<dbReference type="GO" id="GO:0007188">
    <property type="term" value="P:adenylate cyclase-modulating G protein-coupled receptor signaling pathway"/>
    <property type="evidence" value="ECO:0007669"/>
    <property type="project" value="TreeGrafter"/>
</dbReference>
<dbReference type="PANTHER" id="PTHR10218">
    <property type="entry name" value="GTP-BINDING PROTEIN ALPHA SUBUNIT"/>
    <property type="match status" value="1"/>
</dbReference>
<reference evidence="8" key="1">
    <citation type="submission" date="2020-11" db="EMBL/GenBank/DDBJ databases">
        <authorList>
            <consortium name="DOE Joint Genome Institute"/>
            <person name="Ahrendt S."/>
            <person name="Riley R."/>
            <person name="Andreopoulos W."/>
            <person name="Labutti K."/>
            <person name="Pangilinan J."/>
            <person name="Ruiz-Duenas F.J."/>
            <person name="Barrasa J.M."/>
            <person name="Sanchez-Garcia M."/>
            <person name="Camarero S."/>
            <person name="Miyauchi S."/>
            <person name="Serrano A."/>
            <person name="Linde D."/>
            <person name="Babiker R."/>
            <person name="Drula E."/>
            <person name="Ayuso-Fernandez I."/>
            <person name="Pacheco R."/>
            <person name="Padilla G."/>
            <person name="Ferreira P."/>
            <person name="Barriuso J."/>
            <person name="Kellner H."/>
            <person name="Castanera R."/>
            <person name="Alfaro M."/>
            <person name="Ramirez L."/>
            <person name="Pisabarro A.G."/>
            <person name="Kuo A."/>
            <person name="Tritt A."/>
            <person name="Lipzen A."/>
            <person name="He G."/>
            <person name="Yan M."/>
            <person name="Ng V."/>
            <person name="Cullen D."/>
            <person name="Martin F."/>
            <person name="Rosso M.-N."/>
            <person name="Henrissat B."/>
            <person name="Hibbett D."/>
            <person name="Martinez A.T."/>
            <person name="Grigoriev I.V."/>
        </authorList>
    </citation>
    <scope>NUCLEOTIDE SEQUENCE</scope>
    <source>
        <strain evidence="8">AH 40177</strain>
    </source>
</reference>
<evidence type="ECO:0000256" key="1">
    <source>
        <dbReference type="ARBA" id="ARBA00022723"/>
    </source>
</evidence>
<dbReference type="GO" id="GO:0046872">
    <property type="term" value="F:metal ion binding"/>
    <property type="evidence" value="ECO:0007669"/>
    <property type="project" value="UniProtKB-KW"/>
</dbReference>
<dbReference type="PROSITE" id="PS51882">
    <property type="entry name" value="G_ALPHA"/>
    <property type="match status" value="1"/>
</dbReference>
<sequence>MADTDPFAEFLRPPAHETPSERAIRKSKEAEEKRVNDAIDEQIKQEKQSLKQKNLTKVLLLGQSESGKSTTLKNFRMEYAREEWDAEKASWRSVIQLNLIRSITSILDALQAEIDGEPLSTALELEENDGPTESRRSIDLLSASIENDELIPSPQSTFSSEELQTFQGLRIRLSPLRHVEIELKKKLGAATEEVTEMLESPQDERYSVDAPDSRYMVRVGKTRQRKIQGGEMAVRGLSWREFLTYGIRKHSLSGRSRTSSEIQDANKSGISEILSGCKDDMKSLWVNEKFRGVLVKRNIEMENNAGFFLDDIERIASVSYIPSDDDVVRSRLRTLGVQEYRIFIESTNALNLNARPRREWVIYDVGGSRTMRRAWIPFFEGVNAIIFPVSCFNEVLLEDSTVNRLNDSVALWRAIVSSKLLQNTTLVCFLNKCDILKRKLNNGILFRHYVGDYGNQPNDSTSVSKFIKERFRNIAIKYSTTKRNTYLYTTSVTDTKATSVTLGSVRDSIFRENLSVAQLL</sequence>
<organism evidence="8 9">
    <name type="scientific">Rhodocollybia butyracea</name>
    <dbReference type="NCBI Taxonomy" id="206335"/>
    <lineage>
        <taxon>Eukaryota</taxon>
        <taxon>Fungi</taxon>
        <taxon>Dikarya</taxon>
        <taxon>Basidiomycota</taxon>
        <taxon>Agaricomycotina</taxon>
        <taxon>Agaricomycetes</taxon>
        <taxon>Agaricomycetidae</taxon>
        <taxon>Agaricales</taxon>
        <taxon>Marasmiineae</taxon>
        <taxon>Omphalotaceae</taxon>
        <taxon>Rhodocollybia</taxon>
    </lineage>
</organism>
<name>A0A9P5U427_9AGAR</name>
<keyword evidence="6" id="KW-0460">Magnesium</keyword>
<keyword evidence="3 5" id="KW-0342">GTP-binding</keyword>
<dbReference type="GO" id="GO:0001664">
    <property type="term" value="F:G protein-coupled receptor binding"/>
    <property type="evidence" value="ECO:0007669"/>
    <property type="project" value="TreeGrafter"/>
</dbReference>